<evidence type="ECO:0000256" key="5">
    <source>
        <dbReference type="SAM" id="SignalP"/>
    </source>
</evidence>
<dbReference type="PROSITE" id="PS51007">
    <property type="entry name" value="CYTC"/>
    <property type="match status" value="1"/>
</dbReference>
<dbReference type="Gene3D" id="1.10.760.10">
    <property type="entry name" value="Cytochrome c-like domain"/>
    <property type="match status" value="1"/>
</dbReference>
<feature type="domain" description="Cytochrome c" evidence="6">
    <location>
        <begin position="36"/>
        <end position="125"/>
    </location>
</feature>
<sequence>MKIKFLLYCSLLFAGAALYTGCYYDKASLVYPNGSDCDTTGIQLSTDLNSIMQTSCFSCHSAANASSFGGGYNLENYNTVKSLATSGTLMSAITQDGNASPMPQGGSKLSDCNINKFSAWINSGTPNN</sequence>
<evidence type="ECO:0000313" key="8">
    <source>
        <dbReference type="Proteomes" id="UP000628448"/>
    </source>
</evidence>
<evidence type="ECO:0000256" key="3">
    <source>
        <dbReference type="ARBA" id="ARBA00023004"/>
    </source>
</evidence>
<dbReference type="RefSeq" id="WP_196989668.1">
    <property type="nucleotide sequence ID" value="NZ_JADWYR010000001.1"/>
</dbReference>
<feature type="chain" id="PRO_5036990377" description="Cytochrome c domain-containing protein" evidence="5">
    <location>
        <begin position="20"/>
        <end position="128"/>
    </location>
</feature>
<dbReference type="AlphaFoldDB" id="A0A931GTJ7"/>
<protein>
    <recommendedName>
        <fullName evidence="6">Cytochrome c domain-containing protein</fullName>
    </recommendedName>
</protein>
<name>A0A931GTJ7_9BACT</name>
<keyword evidence="2 4" id="KW-0479">Metal-binding</keyword>
<dbReference type="GO" id="GO:0046872">
    <property type="term" value="F:metal ion binding"/>
    <property type="evidence" value="ECO:0007669"/>
    <property type="project" value="UniProtKB-KW"/>
</dbReference>
<dbReference type="InterPro" id="IPR036909">
    <property type="entry name" value="Cyt_c-like_dom_sf"/>
</dbReference>
<dbReference type="InterPro" id="IPR009056">
    <property type="entry name" value="Cyt_c-like_dom"/>
</dbReference>
<dbReference type="EMBL" id="JADWYR010000001">
    <property type="protein sequence ID" value="MBG9375626.1"/>
    <property type="molecule type" value="Genomic_DNA"/>
</dbReference>
<proteinExistence type="predicted"/>
<keyword evidence="5" id="KW-0732">Signal</keyword>
<accession>A0A931GTJ7</accession>
<feature type="signal peptide" evidence="5">
    <location>
        <begin position="1"/>
        <end position="19"/>
    </location>
</feature>
<dbReference type="SUPFAM" id="SSF46626">
    <property type="entry name" value="Cytochrome c"/>
    <property type="match status" value="1"/>
</dbReference>
<keyword evidence="8" id="KW-1185">Reference proteome</keyword>
<evidence type="ECO:0000256" key="4">
    <source>
        <dbReference type="PROSITE-ProRule" id="PRU00433"/>
    </source>
</evidence>
<keyword evidence="3 4" id="KW-0408">Iron</keyword>
<gene>
    <name evidence="7" type="ORF">I5907_05235</name>
</gene>
<dbReference type="Proteomes" id="UP000628448">
    <property type="component" value="Unassembled WGS sequence"/>
</dbReference>
<evidence type="ECO:0000256" key="2">
    <source>
        <dbReference type="ARBA" id="ARBA00022723"/>
    </source>
</evidence>
<evidence type="ECO:0000256" key="1">
    <source>
        <dbReference type="ARBA" id="ARBA00022617"/>
    </source>
</evidence>
<reference evidence="7" key="1">
    <citation type="submission" date="2020-11" db="EMBL/GenBank/DDBJ databases">
        <title>Bacterial whole genome sequence for Panacibacter sp. DH6.</title>
        <authorList>
            <person name="Le V."/>
            <person name="Ko S."/>
            <person name="Ahn C.-Y."/>
            <person name="Oh H.-M."/>
        </authorList>
    </citation>
    <scope>NUCLEOTIDE SEQUENCE</scope>
    <source>
        <strain evidence="7">DH6</strain>
    </source>
</reference>
<dbReference type="GO" id="GO:0020037">
    <property type="term" value="F:heme binding"/>
    <property type="evidence" value="ECO:0007669"/>
    <property type="project" value="InterPro"/>
</dbReference>
<evidence type="ECO:0000313" key="7">
    <source>
        <dbReference type="EMBL" id="MBG9375626.1"/>
    </source>
</evidence>
<evidence type="ECO:0000259" key="6">
    <source>
        <dbReference type="PROSITE" id="PS51007"/>
    </source>
</evidence>
<keyword evidence="1 4" id="KW-0349">Heme</keyword>
<comment type="caution">
    <text evidence="7">The sequence shown here is derived from an EMBL/GenBank/DDBJ whole genome shotgun (WGS) entry which is preliminary data.</text>
</comment>
<organism evidence="7 8">
    <name type="scientific">Panacibacter microcysteis</name>
    <dbReference type="NCBI Taxonomy" id="2793269"/>
    <lineage>
        <taxon>Bacteria</taxon>
        <taxon>Pseudomonadati</taxon>
        <taxon>Bacteroidota</taxon>
        <taxon>Chitinophagia</taxon>
        <taxon>Chitinophagales</taxon>
        <taxon>Chitinophagaceae</taxon>
        <taxon>Panacibacter</taxon>
    </lineage>
</organism>
<dbReference type="GO" id="GO:0009055">
    <property type="term" value="F:electron transfer activity"/>
    <property type="evidence" value="ECO:0007669"/>
    <property type="project" value="InterPro"/>
</dbReference>